<dbReference type="GO" id="GO:0080120">
    <property type="term" value="P:CAAX-box protein maturation"/>
    <property type="evidence" value="ECO:0007669"/>
    <property type="project" value="UniProtKB-ARBA"/>
</dbReference>
<reference evidence="4" key="1">
    <citation type="submission" date="2023-05" db="EMBL/GenBank/DDBJ databases">
        <title>Cataloging the Phylogenetic Diversity of Human Bladder Bacteria.</title>
        <authorList>
            <person name="Du J."/>
        </authorList>
    </citation>
    <scope>NUCLEOTIDE SEQUENCE</scope>
    <source>
        <strain evidence="4">UMB9226</strain>
    </source>
</reference>
<protein>
    <submittedName>
        <fullName evidence="4">Type II CAAX endopeptidase family protein</fullName>
    </submittedName>
</protein>
<gene>
    <name evidence="4" type="ORF">QP235_04180</name>
</gene>
<feature type="transmembrane region" description="Helical" evidence="2">
    <location>
        <begin position="88"/>
        <end position="109"/>
    </location>
</feature>
<feature type="transmembrane region" description="Helical" evidence="2">
    <location>
        <begin position="38"/>
        <end position="60"/>
    </location>
</feature>
<feature type="domain" description="CAAX prenyl protease 2/Lysostaphin resistance protein A-like" evidence="3">
    <location>
        <begin position="130"/>
        <end position="219"/>
    </location>
</feature>
<evidence type="ECO:0000313" key="5">
    <source>
        <dbReference type="Proteomes" id="UP001230300"/>
    </source>
</evidence>
<keyword evidence="2" id="KW-0472">Membrane</keyword>
<keyword evidence="2" id="KW-0812">Transmembrane</keyword>
<dbReference type="AlphaFoldDB" id="A0AAW6XHX4"/>
<organism evidence="4 5">
    <name type="scientific">Lactobacillus crispatus</name>
    <dbReference type="NCBI Taxonomy" id="47770"/>
    <lineage>
        <taxon>Bacteria</taxon>
        <taxon>Bacillati</taxon>
        <taxon>Bacillota</taxon>
        <taxon>Bacilli</taxon>
        <taxon>Lactobacillales</taxon>
        <taxon>Lactobacillaceae</taxon>
        <taxon>Lactobacillus</taxon>
    </lineage>
</organism>
<dbReference type="Pfam" id="PF02517">
    <property type="entry name" value="Rce1-like"/>
    <property type="match status" value="1"/>
</dbReference>
<evidence type="ECO:0000256" key="1">
    <source>
        <dbReference type="ARBA" id="ARBA00009067"/>
    </source>
</evidence>
<feature type="transmembrane region" description="Helical" evidence="2">
    <location>
        <begin position="162"/>
        <end position="179"/>
    </location>
</feature>
<feature type="transmembrane region" description="Helical" evidence="2">
    <location>
        <begin position="185"/>
        <end position="202"/>
    </location>
</feature>
<evidence type="ECO:0000259" key="3">
    <source>
        <dbReference type="Pfam" id="PF02517"/>
    </source>
</evidence>
<accession>A0AAW6XHX4</accession>
<dbReference type="PANTHER" id="PTHR36435">
    <property type="entry name" value="SLR1288 PROTEIN"/>
    <property type="match status" value="1"/>
</dbReference>
<dbReference type="PANTHER" id="PTHR36435:SF1">
    <property type="entry name" value="CAAX AMINO TERMINAL PROTEASE FAMILY PROTEIN"/>
    <property type="match status" value="1"/>
</dbReference>
<dbReference type="Proteomes" id="UP001230300">
    <property type="component" value="Unassembled WGS sequence"/>
</dbReference>
<evidence type="ECO:0000256" key="2">
    <source>
        <dbReference type="SAM" id="Phobius"/>
    </source>
</evidence>
<sequence length="227" mass="25826">MNKKEIFTKVIGIGQMVLTFFIYAIAQGLFMIKAKTLNLLTIILVFGLTVAFLSLTYGIYQRRLNQVNDWHFTSCSKTRMTRFIWKNWGFAFLGFLVICVLQILAGFLIKGEATNQATIAAHQQQLNPIINVMLVVIAPMFEEIIFRGIFFNWFFSKPVKKSTLFLAILVNGLVFGLLHEPQIDLFTGLYTLCGCVLATVYLKTRDLTFSYVTHLSNNLAVFLISIL</sequence>
<name>A0AAW6XHX4_9LACO</name>
<dbReference type="RefSeq" id="WP_257965287.1">
    <property type="nucleotide sequence ID" value="NZ_JASOGN010000012.1"/>
</dbReference>
<comment type="caution">
    <text evidence="4">The sequence shown here is derived from an EMBL/GenBank/DDBJ whole genome shotgun (WGS) entry which is preliminary data.</text>
</comment>
<dbReference type="EMBL" id="JASOGN010000012">
    <property type="protein sequence ID" value="MDK6502397.1"/>
    <property type="molecule type" value="Genomic_DNA"/>
</dbReference>
<dbReference type="InterPro" id="IPR003675">
    <property type="entry name" value="Rce1/LyrA-like_dom"/>
</dbReference>
<keyword evidence="2" id="KW-1133">Transmembrane helix</keyword>
<comment type="similarity">
    <text evidence="1">Belongs to the UPF0177 family.</text>
</comment>
<feature type="transmembrane region" description="Helical" evidence="2">
    <location>
        <begin position="12"/>
        <end position="32"/>
    </location>
</feature>
<dbReference type="GO" id="GO:0004175">
    <property type="term" value="F:endopeptidase activity"/>
    <property type="evidence" value="ECO:0007669"/>
    <property type="project" value="UniProtKB-ARBA"/>
</dbReference>
<dbReference type="InterPro" id="IPR052710">
    <property type="entry name" value="CAAX_protease"/>
</dbReference>
<proteinExistence type="inferred from homology"/>
<feature type="transmembrane region" description="Helical" evidence="2">
    <location>
        <begin position="129"/>
        <end position="150"/>
    </location>
</feature>
<evidence type="ECO:0000313" key="4">
    <source>
        <dbReference type="EMBL" id="MDK6502397.1"/>
    </source>
</evidence>